<accession>A0ABV8CKF3</accession>
<evidence type="ECO:0000313" key="2">
    <source>
        <dbReference type="Proteomes" id="UP001595692"/>
    </source>
</evidence>
<dbReference type="EMBL" id="JBHSAF010000002">
    <property type="protein sequence ID" value="MFC3912660.1"/>
    <property type="molecule type" value="Genomic_DNA"/>
</dbReference>
<proteinExistence type="predicted"/>
<sequence>MSDCRLLPKGNDLIAAVRWLSDQHRHDRIAIEEAALRFDLSPLDEEFLLMHCQAADMPDQATSREQ</sequence>
<organism evidence="1 2">
    <name type="scientific">Pseudaeromonas sharmana</name>
    <dbReference type="NCBI Taxonomy" id="328412"/>
    <lineage>
        <taxon>Bacteria</taxon>
        <taxon>Pseudomonadati</taxon>
        <taxon>Pseudomonadota</taxon>
        <taxon>Gammaproteobacteria</taxon>
        <taxon>Aeromonadales</taxon>
        <taxon>Aeromonadaceae</taxon>
        <taxon>Pseudaeromonas</taxon>
    </lineage>
</organism>
<reference evidence="2" key="1">
    <citation type="journal article" date="2019" name="Int. J. Syst. Evol. Microbiol.">
        <title>The Global Catalogue of Microorganisms (GCM) 10K type strain sequencing project: providing services to taxonomists for standard genome sequencing and annotation.</title>
        <authorList>
            <consortium name="The Broad Institute Genomics Platform"/>
            <consortium name="The Broad Institute Genome Sequencing Center for Infectious Disease"/>
            <person name="Wu L."/>
            <person name="Ma J."/>
        </authorList>
    </citation>
    <scope>NUCLEOTIDE SEQUENCE [LARGE SCALE GENOMIC DNA]</scope>
    <source>
        <strain evidence="2">CCUG 54939</strain>
    </source>
</reference>
<dbReference type="Proteomes" id="UP001595692">
    <property type="component" value="Unassembled WGS sequence"/>
</dbReference>
<dbReference type="RefSeq" id="WP_377150796.1">
    <property type="nucleotide sequence ID" value="NZ_JBHSAF010000002.1"/>
</dbReference>
<comment type="caution">
    <text evidence="1">The sequence shown here is derived from an EMBL/GenBank/DDBJ whole genome shotgun (WGS) entry which is preliminary data.</text>
</comment>
<evidence type="ECO:0000313" key="1">
    <source>
        <dbReference type="EMBL" id="MFC3912660.1"/>
    </source>
</evidence>
<protein>
    <submittedName>
        <fullName evidence="1">Uncharacterized protein</fullName>
    </submittedName>
</protein>
<name>A0ABV8CKF3_9GAMM</name>
<gene>
    <name evidence="1" type="ORF">ACFOSS_04130</name>
</gene>
<keyword evidence="2" id="KW-1185">Reference proteome</keyword>